<dbReference type="FunFam" id="2.40.50.100:FF:000003">
    <property type="entry name" value="Acetyl-CoA carboxylase biotin carboxyl carrier protein"/>
    <property type="match status" value="2"/>
</dbReference>
<keyword evidence="1" id="KW-0092">Biotin</keyword>
<organism evidence="3 4">
    <name type="scientific">Candidatus Gallipaludibacter merdavium</name>
    <dbReference type="NCBI Taxonomy" id="2840839"/>
    <lineage>
        <taxon>Bacteria</taxon>
        <taxon>Pseudomonadati</taxon>
        <taxon>Bacteroidota</taxon>
        <taxon>Bacteroidia</taxon>
        <taxon>Bacteroidales</taxon>
        <taxon>Candidatus Gallipaludibacter</taxon>
    </lineage>
</organism>
<protein>
    <submittedName>
        <fullName evidence="3">Biotin/lipoyl-binding protein</fullName>
    </submittedName>
</protein>
<dbReference type="PROSITE" id="PS50968">
    <property type="entry name" value="BIOTINYL_LIPOYL"/>
    <property type="match status" value="2"/>
</dbReference>
<feature type="domain" description="Lipoyl-binding" evidence="2">
    <location>
        <begin position="63"/>
        <end position="140"/>
    </location>
</feature>
<evidence type="ECO:0000313" key="4">
    <source>
        <dbReference type="Proteomes" id="UP000823641"/>
    </source>
</evidence>
<dbReference type="Gene3D" id="2.40.50.100">
    <property type="match status" value="2"/>
</dbReference>
<dbReference type="InterPro" id="IPR050709">
    <property type="entry name" value="Biotin_Carboxyl_Carrier/Decarb"/>
</dbReference>
<evidence type="ECO:0000313" key="3">
    <source>
        <dbReference type="EMBL" id="MBO8460225.1"/>
    </source>
</evidence>
<reference evidence="3" key="2">
    <citation type="journal article" date="2021" name="PeerJ">
        <title>Extensive microbial diversity within the chicken gut microbiome revealed by metagenomics and culture.</title>
        <authorList>
            <person name="Gilroy R."/>
            <person name="Ravi A."/>
            <person name="Getino M."/>
            <person name="Pursley I."/>
            <person name="Horton D.L."/>
            <person name="Alikhan N.F."/>
            <person name="Baker D."/>
            <person name="Gharbi K."/>
            <person name="Hall N."/>
            <person name="Watson M."/>
            <person name="Adriaenssens E.M."/>
            <person name="Foster-Nyarko E."/>
            <person name="Jarju S."/>
            <person name="Secka A."/>
            <person name="Antonio M."/>
            <person name="Oren A."/>
            <person name="Chaudhuri R.R."/>
            <person name="La Ragione R."/>
            <person name="Hildebrand F."/>
            <person name="Pallen M.J."/>
        </authorList>
    </citation>
    <scope>NUCLEOTIDE SEQUENCE</scope>
    <source>
        <strain evidence="3">G3-3990</strain>
    </source>
</reference>
<dbReference type="InterPro" id="IPR011053">
    <property type="entry name" value="Single_hybrid_motif"/>
</dbReference>
<evidence type="ECO:0000256" key="1">
    <source>
        <dbReference type="ARBA" id="ARBA00023267"/>
    </source>
</evidence>
<dbReference type="SUPFAM" id="SSF51230">
    <property type="entry name" value="Single hybrid motif"/>
    <property type="match status" value="2"/>
</dbReference>
<dbReference type="Proteomes" id="UP000823641">
    <property type="component" value="Unassembled WGS sequence"/>
</dbReference>
<sequence length="239" mass="25920">MKKYQFTINGSKYDVVVNDVDQDVAEIEVNGTPFTVEIAREKKTINVPLRKQAGKVAAQTITSAPVTTTKSVSIKSPLPGSIMKVLVEVGQRVKRGDVLMTMESMKMENNIMTEYDGVVKAIHVSVGKSVMQDDLLIEIEATDSVASPMEQPTAAPVAQPVAQPAPRASAESIKAPLPGSIMKVLVTPGQRVKRGDVLLTMESMKMENSIMAERDCTIKAVHVEVGKNVMQDDVLVDIE</sequence>
<proteinExistence type="predicted"/>
<accession>A0A9D9HUJ8</accession>
<feature type="domain" description="Lipoyl-binding" evidence="2">
    <location>
        <begin position="160"/>
        <end position="239"/>
    </location>
</feature>
<dbReference type="CDD" id="cd06850">
    <property type="entry name" value="biotinyl_domain"/>
    <property type="match status" value="2"/>
</dbReference>
<dbReference type="EMBL" id="JADIMG010000073">
    <property type="protein sequence ID" value="MBO8460225.1"/>
    <property type="molecule type" value="Genomic_DNA"/>
</dbReference>
<name>A0A9D9HUJ8_9BACT</name>
<evidence type="ECO:0000259" key="2">
    <source>
        <dbReference type="PROSITE" id="PS50968"/>
    </source>
</evidence>
<comment type="caution">
    <text evidence="3">The sequence shown here is derived from an EMBL/GenBank/DDBJ whole genome shotgun (WGS) entry which is preliminary data.</text>
</comment>
<gene>
    <name evidence="3" type="ORF">IAA73_07840</name>
</gene>
<dbReference type="PANTHER" id="PTHR45266">
    <property type="entry name" value="OXALOACETATE DECARBOXYLASE ALPHA CHAIN"/>
    <property type="match status" value="1"/>
</dbReference>
<dbReference type="AlphaFoldDB" id="A0A9D9HUJ8"/>
<dbReference type="PANTHER" id="PTHR45266:SF3">
    <property type="entry name" value="OXALOACETATE DECARBOXYLASE ALPHA CHAIN"/>
    <property type="match status" value="1"/>
</dbReference>
<reference evidence="3" key="1">
    <citation type="submission" date="2020-10" db="EMBL/GenBank/DDBJ databases">
        <authorList>
            <person name="Gilroy R."/>
        </authorList>
    </citation>
    <scope>NUCLEOTIDE SEQUENCE</scope>
    <source>
        <strain evidence="3">G3-3990</strain>
    </source>
</reference>
<dbReference type="InterPro" id="IPR000089">
    <property type="entry name" value="Biotin_lipoyl"/>
</dbReference>
<dbReference type="Pfam" id="PF00364">
    <property type="entry name" value="Biotin_lipoyl"/>
    <property type="match status" value="2"/>
</dbReference>